<protein>
    <submittedName>
        <fullName evidence="1">Uncharacterized protein</fullName>
    </submittedName>
</protein>
<keyword evidence="2" id="KW-1185">Reference proteome</keyword>
<dbReference type="Proteomes" id="UP000053780">
    <property type="component" value="Unassembled WGS sequence"/>
</dbReference>
<gene>
    <name evidence="1" type="ORF">NAPIS_ORF00379</name>
</gene>
<dbReference type="AlphaFoldDB" id="T0LCI7"/>
<sequence>LLEIEEWVDTKYIDFILVKKIESNNLNEVLNRFDELEFNTNCDNLFKNNVKKIGNFLFEKKEYFKSFKCFNFLFNLGNVDKLQMYFLCVILNKNIKEEKIFREFLDDFKSFADNVFLLESQDKILELFRSFYFLHMSDVEESFKILNKIDSRFDDINVLNEINV</sequence>
<feature type="non-terminal residue" evidence="1">
    <location>
        <position position="1"/>
    </location>
</feature>
<reference evidence="1 2" key="1">
    <citation type="journal article" date="2013" name="BMC Genomics">
        <title>Genome sequencing and comparative genomics of honey bee microsporidia, Nosema apis reveal novel insights into host-parasite interactions.</title>
        <authorList>
            <person name="Chen Yp."/>
            <person name="Pettis J.S."/>
            <person name="Zhao Y."/>
            <person name="Liu X."/>
            <person name="Tallon L.J."/>
            <person name="Sadzewicz L.D."/>
            <person name="Li R."/>
            <person name="Zheng H."/>
            <person name="Huang S."/>
            <person name="Zhang X."/>
            <person name="Hamilton M.C."/>
            <person name="Pernal S.F."/>
            <person name="Melathopoulos A.P."/>
            <person name="Yan X."/>
            <person name="Evans J.D."/>
        </authorList>
    </citation>
    <scope>NUCLEOTIDE SEQUENCE [LARGE SCALE GENOMIC DNA]</scope>
    <source>
        <strain evidence="1 2">BRL 01</strain>
    </source>
</reference>
<evidence type="ECO:0000313" key="2">
    <source>
        <dbReference type="Proteomes" id="UP000053780"/>
    </source>
</evidence>
<name>T0LCI7_9MICR</name>
<organism evidence="1 2">
    <name type="scientific">Vairimorpha apis BRL 01</name>
    <dbReference type="NCBI Taxonomy" id="1037528"/>
    <lineage>
        <taxon>Eukaryota</taxon>
        <taxon>Fungi</taxon>
        <taxon>Fungi incertae sedis</taxon>
        <taxon>Microsporidia</taxon>
        <taxon>Nosematidae</taxon>
        <taxon>Vairimorpha</taxon>
    </lineage>
</organism>
<dbReference type="HOGENOM" id="CLU_1622944_0_0_1"/>
<dbReference type="VEuPathDB" id="MicrosporidiaDB:NAPIS_ORF00379"/>
<proteinExistence type="predicted"/>
<accession>T0LCI7</accession>
<dbReference type="OrthoDB" id="2196032at2759"/>
<dbReference type="EMBL" id="KE647045">
    <property type="protein sequence ID" value="EQB62033.1"/>
    <property type="molecule type" value="Genomic_DNA"/>
</dbReference>
<evidence type="ECO:0000313" key="1">
    <source>
        <dbReference type="EMBL" id="EQB62033.1"/>
    </source>
</evidence>